<organism evidence="2 3">
    <name type="scientific">Pleurodeles waltl</name>
    <name type="common">Iberian ribbed newt</name>
    <dbReference type="NCBI Taxonomy" id="8319"/>
    <lineage>
        <taxon>Eukaryota</taxon>
        <taxon>Metazoa</taxon>
        <taxon>Chordata</taxon>
        <taxon>Craniata</taxon>
        <taxon>Vertebrata</taxon>
        <taxon>Euteleostomi</taxon>
        <taxon>Amphibia</taxon>
        <taxon>Batrachia</taxon>
        <taxon>Caudata</taxon>
        <taxon>Salamandroidea</taxon>
        <taxon>Salamandridae</taxon>
        <taxon>Pleurodelinae</taxon>
        <taxon>Pleurodeles</taxon>
    </lineage>
</organism>
<comment type="caution">
    <text evidence="2">The sequence shown here is derived from an EMBL/GenBank/DDBJ whole genome shotgun (WGS) entry which is preliminary data.</text>
</comment>
<dbReference type="EMBL" id="JANPWB010000011">
    <property type="protein sequence ID" value="KAJ1124415.1"/>
    <property type="molecule type" value="Genomic_DNA"/>
</dbReference>
<reference evidence="2" key="1">
    <citation type="journal article" date="2022" name="bioRxiv">
        <title>Sequencing and chromosome-scale assembly of the giantPleurodeles waltlgenome.</title>
        <authorList>
            <person name="Brown T."/>
            <person name="Elewa A."/>
            <person name="Iarovenko S."/>
            <person name="Subramanian E."/>
            <person name="Araus A.J."/>
            <person name="Petzold A."/>
            <person name="Susuki M."/>
            <person name="Suzuki K.-i.T."/>
            <person name="Hayashi T."/>
            <person name="Toyoda A."/>
            <person name="Oliveira C."/>
            <person name="Osipova E."/>
            <person name="Leigh N.D."/>
            <person name="Simon A."/>
            <person name="Yun M.H."/>
        </authorList>
    </citation>
    <scope>NUCLEOTIDE SEQUENCE</scope>
    <source>
        <strain evidence="2">20211129_DDA</strain>
        <tissue evidence="2">Liver</tissue>
    </source>
</reference>
<protein>
    <submittedName>
        <fullName evidence="2">Uncharacterized protein</fullName>
    </submittedName>
</protein>
<keyword evidence="3" id="KW-1185">Reference proteome</keyword>
<dbReference type="AlphaFoldDB" id="A0AAV7PGK2"/>
<evidence type="ECO:0000313" key="3">
    <source>
        <dbReference type="Proteomes" id="UP001066276"/>
    </source>
</evidence>
<evidence type="ECO:0000313" key="2">
    <source>
        <dbReference type="EMBL" id="KAJ1124415.1"/>
    </source>
</evidence>
<gene>
    <name evidence="2" type="ORF">NDU88_002876</name>
</gene>
<evidence type="ECO:0000256" key="1">
    <source>
        <dbReference type="SAM" id="MobiDB-lite"/>
    </source>
</evidence>
<dbReference type="Proteomes" id="UP001066276">
    <property type="component" value="Chromosome 7"/>
</dbReference>
<sequence length="135" mass="13860">MRAPPVIHVASTGVAAAPMPDGARGGCPLPPSLHLSPPVPSAPFAVGWGGFCPGREGRTGRPPVRELRPAGLIVFVWGWRASPGPPWDRALATHGPDSDRSGPLTPELGLSCAEPSAGGPGPQRLYSTPHTDRAA</sequence>
<name>A0AAV7PGK2_PLEWA</name>
<proteinExistence type="predicted"/>
<accession>A0AAV7PGK2</accession>
<feature type="region of interest" description="Disordered" evidence="1">
    <location>
        <begin position="86"/>
        <end position="135"/>
    </location>
</feature>